<accession>A0A2U9IGQ4</accession>
<keyword evidence="3" id="KW-1185">Reference proteome</keyword>
<organism evidence="2 3">
    <name type="scientific">Acidianus brierleyi</name>
    <dbReference type="NCBI Taxonomy" id="41673"/>
    <lineage>
        <taxon>Archaea</taxon>
        <taxon>Thermoproteota</taxon>
        <taxon>Thermoprotei</taxon>
        <taxon>Sulfolobales</taxon>
        <taxon>Sulfolobaceae</taxon>
        <taxon>Acidianus</taxon>
    </lineage>
</organism>
<dbReference type="GO" id="GO:0003700">
    <property type="term" value="F:DNA-binding transcription factor activity"/>
    <property type="evidence" value="ECO:0007669"/>
    <property type="project" value="InterPro"/>
</dbReference>
<reference evidence="2 3" key="1">
    <citation type="submission" date="2018-05" db="EMBL/GenBank/DDBJ databases">
        <title>Complete Genome Sequences of Extremely Thermoacidophilic, Metal-Mobilizing Type-Strain Members of the Archaeal Family Sulfolobaceae: Acidianus brierleyi DSM-1651T, Acidianus sulfidivorans DSM-18786T, Metallosphaera hakonensis DSM-7519T, and Metallosphaera prunae DSM-10039T.</title>
        <authorList>
            <person name="Counts J.A."/>
            <person name="Kelly R.M."/>
        </authorList>
    </citation>
    <scope>NUCLEOTIDE SEQUENCE [LARGE SCALE GENOMIC DNA]</scope>
    <source>
        <strain evidence="2 3">DSM 1651</strain>
    </source>
</reference>
<dbReference type="InterPro" id="IPR000835">
    <property type="entry name" value="HTH_MarR-typ"/>
</dbReference>
<name>A0A2U9IGQ4_9CREN</name>
<dbReference type="OrthoDB" id="42947at2157"/>
<dbReference type="Gene3D" id="1.10.10.10">
    <property type="entry name" value="Winged helix-like DNA-binding domain superfamily/Winged helix DNA-binding domain"/>
    <property type="match status" value="1"/>
</dbReference>
<feature type="domain" description="HTH marR-type" evidence="1">
    <location>
        <begin position="1"/>
        <end position="50"/>
    </location>
</feature>
<evidence type="ECO:0000259" key="1">
    <source>
        <dbReference type="Pfam" id="PF12802"/>
    </source>
</evidence>
<protein>
    <submittedName>
        <fullName evidence="2">MarR family transcriptional regulator</fullName>
    </submittedName>
</protein>
<dbReference type="KEGG" id="abri:DFR85_11745"/>
<dbReference type="Proteomes" id="UP000248044">
    <property type="component" value="Chromosome"/>
</dbReference>
<dbReference type="Pfam" id="PF12802">
    <property type="entry name" value="MarR_2"/>
    <property type="match status" value="1"/>
</dbReference>
<dbReference type="GeneID" id="36832839"/>
<dbReference type="RefSeq" id="WP_110271051.1">
    <property type="nucleotide sequence ID" value="NZ_CP029289.2"/>
</dbReference>
<dbReference type="InterPro" id="IPR036390">
    <property type="entry name" value="WH_DNA-bd_sf"/>
</dbReference>
<dbReference type="AlphaFoldDB" id="A0A2U9IGQ4"/>
<dbReference type="SUPFAM" id="SSF46785">
    <property type="entry name" value="Winged helix' DNA-binding domain"/>
    <property type="match status" value="1"/>
</dbReference>
<dbReference type="InterPro" id="IPR011991">
    <property type="entry name" value="ArsR-like_HTH"/>
</dbReference>
<evidence type="ECO:0000313" key="3">
    <source>
        <dbReference type="Proteomes" id="UP000248044"/>
    </source>
</evidence>
<gene>
    <name evidence="2" type="ORF">DFR85_11745</name>
</gene>
<dbReference type="CDD" id="cd00090">
    <property type="entry name" value="HTH_ARSR"/>
    <property type="match status" value="1"/>
</dbReference>
<evidence type="ECO:0000313" key="2">
    <source>
        <dbReference type="EMBL" id="AWR95170.1"/>
    </source>
</evidence>
<dbReference type="InterPro" id="IPR036388">
    <property type="entry name" value="WH-like_DNA-bd_sf"/>
</dbReference>
<sequence>MNLTQLVMLTNLAEGELSVKEIMEYTGLSKKTIVKALRLLEYKGYVEKKAFIGDDVIFGITDRGLEELYRYYVFLQKLMPDMEFALCSKFDC</sequence>
<proteinExistence type="predicted"/>
<dbReference type="EMBL" id="CP029289">
    <property type="protein sequence ID" value="AWR95170.1"/>
    <property type="molecule type" value="Genomic_DNA"/>
</dbReference>